<proteinExistence type="predicted"/>
<dbReference type="EMBL" id="KK117877">
    <property type="protein sequence ID" value="KFM71655.1"/>
    <property type="molecule type" value="Genomic_DNA"/>
</dbReference>
<protein>
    <submittedName>
        <fullName evidence="1">Uncharacterized protein</fullName>
    </submittedName>
</protein>
<dbReference type="OrthoDB" id="6422490at2759"/>
<accession>A0A087U2R6</accession>
<gene>
    <name evidence="1" type="ORF">X975_25990</name>
</gene>
<reference evidence="1 2" key="1">
    <citation type="submission" date="2013-11" db="EMBL/GenBank/DDBJ databases">
        <title>Genome sequencing of Stegodyphus mimosarum.</title>
        <authorList>
            <person name="Bechsgaard J."/>
        </authorList>
    </citation>
    <scope>NUCLEOTIDE SEQUENCE [LARGE SCALE GENOMIC DNA]</scope>
</reference>
<evidence type="ECO:0000313" key="2">
    <source>
        <dbReference type="Proteomes" id="UP000054359"/>
    </source>
</evidence>
<dbReference type="AlphaFoldDB" id="A0A087U2R6"/>
<evidence type="ECO:0000313" key="1">
    <source>
        <dbReference type="EMBL" id="KFM71655.1"/>
    </source>
</evidence>
<organism evidence="1 2">
    <name type="scientific">Stegodyphus mimosarum</name>
    <name type="common">African social velvet spider</name>
    <dbReference type="NCBI Taxonomy" id="407821"/>
    <lineage>
        <taxon>Eukaryota</taxon>
        <taxon>Metazoa</taxon>
        <taxon>Ecdysozoa</taxon>
        <taxon>Arthropoda</taxon>
        <taxon>Chelicerata</taxon>
        <taxon>Arachnida</taxon>
        <taxon>Araneae</taxon>
        <taxon>Araneomorphae</taxon>
        <taxon>Entelegynae</taxon>
        <taxon>Eresoidea</taxon>
        <taxon>Eresidae</taxon>
        <taxon>Stegodyphus</taxon>
    </lineage>
</organism>
<sequence>MEKLKRDHVWRTDSTAFIFAIDVRHAAPSCWTRLSDASSLSKHQEKQWSRTPDSLKVAYDYSYLTSTKQNTQDLFSWVINSNINDVIDVMEDAVSHKYPPYYYRPG</sequence>
<keyword evidence="2" id="KW-1185">Reference proteome</keyword>
<feature type="non-terminal residue" evidence="1">
    <location>
        <position position="106"/>
    </location>
</feature>
<name>A0A087U2R6_STEMI</name>
<dbReference type="Proteomes" id="UP000054359">
    <property type="component" value="Unassembled WGS sequence"/>
</dbReference>